<dbReference type="EMBL" id="QGKX02001521">
    <property type="protein sequence ID" value="KAF3509743.1"/>
    <property type="molecule type" value="Genomic_DNA"/>
</dbReference>
<evidence type="ECO:0000313" key="2">
    <source>
        <dbReference type="Proteomes" id="UP000712600"/>
    </source>
</evidence>
<dbReference type="AlphaFoldDB" id="A0A8S9PA09"/>
<gene>
    <name evidence="1" type="ORF">F2Q69_00002563</name>
</gene>
<comment type="caution">
    <text evidence="1">The sequence shown here is derived from an EMBL/GenBank/DDBJ whole genome shotgun (WGS) entry which is preliminary data.</text>
</comment>
<evidence type="ECO:0000313" key="1">
    <source>
        <dbReference type="EMBL" id="KAF3509743.1"/>
    </source>
</evidence>
<accession>A0A8S9PA09</accession>
<reference evidence="1" key="1">
    <citation type="submission" date="2019-12" db="EMBL/GenBank/DDBJ databases">
        <title>Genome sequencing and annotation of Brassica cretica.</title>
        <authorList>
            <person name="Studholme D.J."/>
            <person name="Sarris P."/>
        </authorList>
    </citation>
    <scope>NUCLEOTIDE SEQUENCE</scope>
    <source>
        <strain evidence="1">PFS-109/04</strain>
        <tissue evidence="1">Leaf</tissue>
    </source>
</reference>
<protein>
    <submittedName>
        <fullName evidence="1">Uncharacterized protein</fullName>
    </submittedName>
</protein>
<dbReference type="Proteomes" id="UP000712600">
    <property type="component" value="Unassembled WGS sequence"/>
</dbReference>
<name>A0A8S9PA09_BRACR</name>
<sequence>MVFWASFMVPQKLLPGPWLNDLLLRQVLTEDSIIIRVVQDGAVRLKKHALVTTREIFQHLRTKGFGWMTHRREIYPLKIKPSRESAIEDMKEFGYKCIVSYKKSPLTAIIITRFRLSSLWEKSDGVMLPILVRKRCNVGCFVLSRCTLDLWQPPGGGVSVRVNGSSVKSLSWW</sequence>
<proteinExistence type="predicted"/>
<organism evidence="1 2">
    <name type="scientific">Brassica cretica</name>
    <name type="common">Mustard</name>
    <dbReference type="NCBI Taxonomy" id="69181"/>
    <lineage>
        <taxon>Eukaryota</taxon>
        <taxon>Viridiplantae</taxon>
        <taxon>Streptophyta</taxon>
        <taxon>Embryophyta</taxon>
        <taxon>Tracheophyta</taxon>
        <taxon>Spermatophyta</taxon>
        <taxon>Magnoliopsida</taxon>
        <taxon>eudicotyledons</taxon>
        <taxon>Gunneridae</taxon>
        <taxon>Pentapetalae</taxon>
        <taxon>rosids</taxon>
        <taxon>malvids</taxon>
        <taxon>Brassicales</taxon>
        <taxon>Brassicaceae</taxon>
        <taxon>Brassiceae</taxon>
        <taxon>Brassica</taxon>
    </lineage>
</organism>